<accession>A0A426X9S9</accession>
<evidence type="ECO:0000313" key="4">
    <source>
        <dbReference type="Proteomes" id="UP000287651"/>
    </source>
</evidence>
<gene>
    <name evidence="3" type="ORF">B296_00057892</name>
</gene>
<name>A0A426X9S9_ENSVE</name>
<feature type="compositionally biased region" description="Basic and acidic residues" evidence="2">
    <location>
        <begin position="187"/>
        <end position="196"/>
    </location>
</feature>
<feature type="region of interest" description="Disordered" evidence="2">
    <location>
        <begin position="50"/>
        <end position="74"/>
    </location>
</feature>
<dbReference type="PANTHER" id="PTHR37724:SF1">
    <property type="entry name" value="OS02G0564300 PROTEIN"/>
    <property type="match status" value="1"/>
</dbReference>
<evidence type="ECO:0000256" key="1">
    <source>
        <dbReference type="SAM" id="Coils"/>
    </source>
</evidence>
<feature type="compositionally biased region" description="Basic and acidic residues" evidence="2">
    <location>
        <begin position="237"/>
        <end position="251"/>
    </location>
</feature>
<evidence type="ECO:0000313" key="3">
    <source>
        <dbReference type="EMBL" id="RRT36222.1"/>
    </source>
</evidence>
<dbReference type="Proteomes" id="UP000287651">
    <property type="component" value="Unassembled WGS sequence"/>
</dbReference>
<dbReference type="AlphaFoldDB" id="A0A426X9S9"/>
<dbReference type="PANTHER" id="PTHR37724">
    <property type="entry name" value="OS02G0564300 PROTEIN"/>
    <property type="match status" value="1"/>
</dbReference>
<dbReference type="EMBL" id="AMZH03023900">
    <property type="protein sequence ID" value="RRT36222.1"/>
    <property type="molecule type" value="Genomic_DNA"/>
</dbReference>
<organism evidence="3 4">
    <name type="scientific">Ensete ventricosum</name>
    <name type="common">Abyssinian banana</name>
    <name type="synonym">Musa ensete</name>
    <dbReference type="NCBI Taxonomy" id="4639"/>
    <lineage>
        <taxon>Eukaryota</taxon>
        <taxon>Viridiplantae</taxon>
        <taxon>Streptophyta</taxon>
        <taxon>Embryophyta</taxon>
        <taxon>Tracheophyta</taxon>
        <taxon>Spermatophyta</taxon>
        <taxon>Magnoliopsida</taxon>
        <taxon>Liliopsida</taxon>
        <taxon>Zingiberales</taxon>
        <taxon>Musaceae</taxon>
        <taxon>Ensete</taxon>
    </lineage>
</organism>
<protein>
    <submittedName>
        <fullName evidence="3">Uncharacterized protein</fullName>
    </submittedName>
</protein>
<feature type="compositionally biased region" description="Basic and acidic residues" evidence="2">
    <location>
        <begin position="117"/>
        <end position="133"/>
    </location>
</feature>
<sequence length="308" mass="35125">MGGGPRTFPGGLNKWQYKRMHEKMAREKERRLLQQEKQLYQARLRTEIRAKNAGRYSGGSADPASNSGGAMTSKEHIKALADRFMKAGAEDLWNEDDGPIRSAPRRSHASGSVPPLDLRKLVAERRNVVESRAGRTSSGVGSFNKREYSTMPGRQNGMRSKMRWRNSSSDEDSESDAGVVSNGNSMKELRDADRGTPKNSRLFPKFSIGSDRESEEDSGSMSRASAEKKIFSRAALRNHDMKTQRRVSRSIEERGDLSSEIQEIRDELRKKQLYAYDTMRHDAEEESLLTKNRYLLKQMIYVKKMYYL</sequence>
<feature type="region of interest" description="Disordered" evidence="2">
    <location>
        <begin position="93"/>
        <end position="251"/>
    </location>
</feature>
<evidence type="ECO:0000256" key="2">
    <source>
        <dbReference type="SAM" id="MobiDB-lite"/>
    </source>
</evidence>
<proteinExistence type="predicted"/>
<comment type="caution">
    <text evidence="3">The sequence shown here is derived from an EMBL/GenBank/DDBJ whole genome shotgun (WGS) entry which is preliminary data.</text>
</comment>
<keyword evidence="1" id="KW-0175">Coiled coil</keyword>
<feature type="coiled-coil region" evidence="1">
    <location>
        <begin position="18"/>
        <end position="45"/>
    </location>
</feature>
<reference evidence="3 4" key="1">
    <citation type="journal article" date="2014" name="Agronomy (Basel)">
        <title>A Draft Genome Sequence for Ensete ventricosum, the Drought-Tolerant Tree Against Hunger.</title>
        <authorList>
            <person name="Harrison J."/>
            <person name="Moore K.A."/>
            <person name="Paszkiewicz K."/>
            <person name="Jones T."/>
            <person name="Grant M."/>
            <person name="Ambacheew D."/>
            <person name="Muzemil S."/>
            <person name="Studholme D.J."/>
        </authorList>
    </citation>
    <scope>NUCLEOTIDE SEQUENCE [LARGE SCALE GENOMIC DNA]</scope>
</reference>